<evidence type="ECO:0000256" key="3">
    <source>
        <dbReference type="HAMAP-Rule" id="MF_02071"/>
    </source>
</evidence>
<dbReference type="InterPro" id="IPR012997">
    <property type="entry name" value="RplA"/>
</dbReference>
<evidence type="ECO:0000256" key="1">
    <source>
        <dbReference type="ARBA" id="ARBA00023239"/>
    </source>
</evidence>
<dbReference type="GO" id="GO:0000270">
    <property type="term" value="P:peptidoglycan metabolic process"/>
    <property type="evidence" value="ECO:0007669"/>
    <property type="project" value="UniProtKB-UniRule"/>
</dbReference>
<dbReference type="CDD" id="cd22268">
    <property type="entry name" value="DPBB_RlpA-like"/>
    <property type="match status" value="1"/>
</dbReference>
<evidence type="ECO:0000313" key="7">
    <source>
        <dbReference type="EMBL" id="HIW00677.1"/>
    </source>
</evidence>
<comment type="function">
    <text evidence="3">Lytic transglycosylase with a strong preference for naked glycan strands that lack stem peptides.</text>
</comment>
<dbReference type="GO" id="GO:0008932">
    <property type="term" value="F:lytic endotransglycosylase activity"/>
    <property type="evidence" value="ECO:0007669"/>
    <property type="project" value="UniProtKB-UniRule"/>
</dbReference>
<keyword evidence="5" id="KW-0472">Membrane</keyword>
<dbReference type="EMBL" id="DXHV01000058">
    <property type="protein sequence ID" value="HIW00677.1"/>
    <property type="molecule type" value="Genomic_DNA"/>
</dbReference>
<name>A0A9D1PXZ7_9BACT</name>
<dbReference type="InterPro" id="IPR009009">
    <property type="entry name" value="RlpA-like_DPBB"/>
</dbReference>
<dbReference type="Pfam" id="PF03330">
    <property type="entry name" value="DPBB_1"/>
    <property type="match status" value="1"/>
</dbReference>
<organism evidence="7 8">
    <name type="scientific">Candidatus Desulfovibrio intestinipullorum</name>
    <dbReference type="NCBI Taxonomy" id="2838536"/>
    <lineage>
        <taxon>Bacteria</taxon>
        <taxon>Pseudomonadati</taxon>
        <taxon>Thermodesulfobacteriota</taxon>
        <taxon>Desulfovibrionia</taxon>
        <taxon>Desulfovibrionales</taxon>
        <taxon>Desulfovibrionaceae</taxon>
        <taxon>Desulfovibrio</taxon>
    </lineage>
</organism>
<evidence type="ECO:0000256" key="5">
    <source>
        <dbReference type="SAM" id="Phobius"/>
    </source>
</evidence>
<evidence type="ECO:0000259" key="6">
    <source>
        <dbReference type="Pfam" id="PF03330"/>
    </source>
</evidence>
<dbReference type="PANTHER" id="PTHR34183:SF1">
    <property type="entry name" value="ENDOLYTIC PEPTIDOGLYCAN TRANSGLYCOSYLASE RLPA"/>
    <property type="match status" value="1"/>
</dbReference>
<dbReference type="SUPFAM" id="SSF50685">
    <property type="entry name" value="Barwin-like endoglucanases"/>
    <property type="match status" value="1"/>
</dbReference>
<dbReference type="InterPro" id="IPR036908">
    <property type="entry name" value="RlpA-like_sf"/>
</dbReference>
<reference evidence="7" key="1">
    <citation type="journal article" date="2021" name="PeerJ">
        <title>Extensive microbial diversity within the chicken gut microbiome revealed by metagenomics and culture.</title>
        <authorList>
            <person name="Gilroy R."/>
            <person name="Ravi A."/>
            <person name="Getino M."/>
            <person name="Pursley I."/>
            <person name="Horton D.L."/>
            <person name="Alikhan N.F."/>
            <person name="Baker D."/>
            <person name="Gharbi K."/>
            <person name="Hall N."/>
            <person name="Watson M."/>
            <person name="Adriaenssens E.M."/>
            <person name="Foster-Nyarko E."/>
            <person name="Jarju S."/>
            <person name="Secka A."/>
            <person name="Antonio M."/>
            <person name="Oren A."/>
            <person name="Chaudhuri R.R."/>
            <person name="La Ragione R."/>
            <person name="Hildebrand F."/>
            <person name="Pallen M.J."/>
        </authorList>
    </citation>
    <scope>NUCLEOTIDE SEQUENCE</scope>
    <source>
        <strain evidence="7">ChiHecec2B26-446</strain>
    </source>
</reference>
<comment type="caution">
    <text evidence="7">The sequence shown here is derived from an EMBL/GenBank/DDBJ whole genome shotgun (WGS) entry which is preliminary data.</text>
</comment>
<evidence type="ECO:0000256" key="4">
    <source>
        <dbReference type="RuleBase" id="RU003495"/>
    </source>
</evidence>
<dbReference type="Gene3D" id="2.40.40.10">
    <property type="entry name" value="RlpA-like domain"/>
    <property type="match status" value="1"/>
</dbReference>
<feature type="domain" description="RlpA-like protein double-psi beta-barrel" evidence="6">
    <location>
        <begin position="100"/>
        <end position="187"/>
    </location>
</feature>
<keyword evidence="5" id="KW-0812">Transmembrane</keyword>
<keyword evidence="5" id="KW-1133">Transmembrane helix</keyword>
<reference evidence="7" key="2">
    <citation type="submission" date="2021-04" db="EMBL/GenBank/DDBJ databases">
        <authorList>
            <person name="Gilroy R."/>
        </authorList>
    </citation>
    <scope>NUCLEOTIDE SEQUENCE</scope>
    <source>
        <strain evidence="7">ChiHecec2B26-446</strain>
    </source>
</reference>
<sequence>MASWGNDLAWPLLFWRCVAGKPVFANQGGVMAYRTNDSRKNAFLSLICILCLACSFLMYSDESFARDRTETGKSAQTGKKAPTSREIWLERARNNADFVRGKASWYGSDFHAGKTASGLPYDMYTFTAAHRTLPFGTIVRVTDQYNGKSVMVCVTDRGPFKKGRIIDMSYAAAGRIGLNTKGVSTVDLEVVSDSKGRPLNASQAFYVEHDSVTGPERYGPYETFADAAVIQEALLSAHPEANVVLDARQP</sequence>
<gene>
    <name evidence="3" type="primary">rlpA</name>
    <name evidence="7" type="ORF">H9894_05735</name>
</gene>
<dbReference type="Proteomes" id="UP000886752">
    <property type="component" value="Unassembled WGS sequence"/>
</dbReference>
<accession>A0A9D1PXZ7</accession>
<dbReference type="PANTHER" id="PTHR34183">
    <property type="entry name" value="ENDOLYTIC PEPTIDOGLYCAN TRANSGLYCOSYLASE RLPA"/>
    <property type="match status" value="1"/>
</dbReference>
<protein>
    <recommendedName>
        <fullName evidence="3">Probable endolytic peptidoglycan transglycosylase RlpA</fullName>
        <ecNumber evidence="3">4.2.2.-</ecNumber>
    </recommendedName>
</protein>
<comment type="similarity">
    <text evidence="3 4">Belongs to the RlpA family.</text>
</comment>
<dbReference type="HAMAP" id="MF_02071">
    <property type="entry name" value="RlpA"/>
    <property type="match status" value="1"/>
</dbReference>
<proteinExistence type="inferred from homology"/>
<feature type="transmembrane region" description="Helical" evidence="5">
    <location>
        <begin position="41"/>
        <end position="59"/>
    </location>
</feature>
<evidence type="ECO:0000256" key="2">
    <source>
        <dbReference type="ARBA" id="ARBA00023316"/>
    </source>
</evidence>
<dbReference type="GO" id="GO:0071555">
    <property type="term" value="P:cell wall organization"/>
    <property type="evidence" value="ECO:0007669"/>
    <property type="project" value="UniProtKB-KW"/>
</dbReference>
<dbReference type="EC" id="4.2.2.-" evidence="3"/>
<evidence type="ECO:0000313" key="8">
    <source>
        <dbReference type="Proteomes" id="UP000886752"/>
    </source>
</evidence>
<keyword evidence="2 3" id="KW-0961">Cell wall biogenesis/degradation</keyword>
<dbReference type="NCBIfam" id="TIGR00413">
    <property type="entry name" value="rlpA"/>
    <property type="match status" value="1"/>
</dbReference>
<dbReference type="InterPro" id="IPR034718">
    <property type="entry name" value="RlpA"/>
</dbReference>
<dbReference type="AlphaFoldDB" id="A0A9D1PXZ7"/>
<keyword evidence="1 3" id="KW-0456">Lyase</keyword>